<dbReference type="EMBL" id="CP000822">
    <property type="protein sequence ID" value="ABV11590.1"/>
    <property type="molecule type" value="Genomic_DNA"/>
</dbReference>
<feature type="transmembrane region" description="Helical" evidence="1">
    <location>
        <begin position="12"/>
        <end position="31"/>
    </location>
</feature>
<accession>A8ADM7</accession>
<dbReference type="KEGG" id="cko:CKO_00433"/>
<name>A8ADM7_CITK8</name>
<organism evidence="2 3">
    <name type="scientific">Citrobacter koseri (strain ATCC BAA-895 / CDC 4225-83 / SGSC4696)</name>
    <dbReference type="NCBI Taxonomy" id="290338"/>
    <lineage>
        <taxon>Bacteria</taxon>
        <taxon>Pseudomonadati</taxon>
        <taxon>Pseudomonadota</taxon>
        <taxon>Gammaproteobacteria</taxon>
        <taxon>Enterobacterales</taxon>
        <taxon>Enterobacteriaceae</taxon>
        <taxon>Citrobacter</taxon>
    </lineage>
</organism>
<dbReference type="HOGENOM" id="CLU_3005859_0_0_6"/>
<dbReference type="AlphaFoldDB" id="A8ADM7"/>
<evidence type="ECO:0000313" key="2">
    <source>
        <dbReference type="EMBL" id="ABV11590.1"/>
    </source>
</evidence>
<evidence type="ECO:0000256" key="1">
    <source>
        <dbReference type="SAM" id="Phobius"/>
    </source>
</evidence>
<keyword evidence="1" id="KW-0812">Transmembrane</keyword>
<keyword evidence="1" id="KW-0472">Membrane</keyword>
<proteinExistence type="predicted"/>
<gene>
    <name evidence="2" type="ordered locus">CKO_00433</name>
</gene>
<dbReference type="STRING" id="290338.CKO_00433"/>
<dbReference type="Proteomes" id="UP000008148">
    <property type="component" value="Chromosome"/>
</dbReference>
<protein>
    <submittedName>
        <fullName evidence="2">Uncharacterized protein</fullName>
    </submittedName>
</protein>
<keyword evidence="1" id="KW-1133">Transmembrane helix</keyword>
<sequence>MPCYSFLTFNIFPSHLFHVTVYVLSAMFVPYPRTLPFYLLSIRHLINDRGISLPSF</sequence>
<reference evidence="2 3" key="1">
    <citation type="submission" date="2007-08" db="EMBL/GenBank/DDBJ databases">
        <authorList>
            <consortium name="The Citrobacter koseri Genome Sequencing Project"/>
            <person name="McClelland M."/>
            <person name="Sanderson E.K."/>
            <person name="Porwollik S."/>
            <person name="Spieth J."/>
            <person name="Clifton W.S."/>
            <person name="Latreille P."/>
            <person name="Courtney L."/>
            <person name="Wang C."/>
            <person name="Pepin K."/>
            <person name="Bhonagiri V."/>
            <person name="Nash W."/>
            <person name="Johnson M."/>
            <person name="Thiruvilangam P."/>
            <person name="Wilson R."/>
        </authorList>
    </citation>
    <scope>NUCLEOTIDE SEQUENCE [LARGE SCALE GENOMIC DNA]</scope>
    <source>
        <strain evidence="3">ATCC BAA-895 / CDC 4225-83 / SGSC4696</strain>
    </source>
</reference>
<evidence type="ECO:0000313" key="3">
    <source>
        <dbReference type="Proteomes" id="UP000008148"/>
    </source>
</evidence>
<keyword evidence="3" id="KW-1185">Reference proteome</keyword>